<proteinExistence type="predicted"/>
<keyword evidence="2" id="KW-1185">Reference proteome</keyword>
<protein>
    <submittedName>
        <fullName evidence="1">Uncharacterized protein</fullName>
    </submittedName>
</protein>
<reference evidence="1 2" key="1">
    <citation type="journal article" date="2003" name="Nature">
        <title>The genome of a motile marine Synechococcus.</title>
        <authorList>
            <person name="Palenik B."/>
            <person name="Brahamsha B."/>
            <person name="Larimer F."/>
            <person name="Land M."/>
            <person name="Hauser L."/>
            <person name="Chain P."/>
            <person name="Lamerdin J."/>
            <person name="Regala W."/>
            <person name="Allen E.A."/>
            <person name="McCarren J."/>
            <person name="Paulsen I."/>
            <person name="Dufresne A."/>
            <person name="Partensky F."/>
            <person name="Webb E."/>
            <person name="Waterbury J."/>
        </authorList>
    </citation>
    <scope>NUCLEOTIDE SEQUENCE [LARGE SCALE GENOMIC DNA]</scope>
    <source>
        <strain evidence="1 2">WH8102</strain>
    </source>
</reference>
<evidence type="ECO:0000313" key="1">
    <source>
        <dbReference type="EMBL" id="CAE07971.1"/>
    </source>
</evidence>
<name>Q7U683_PARMW</name>
<dbReference type="AlphaFoldDB" id="Q7U683"/>
<dbReference type="STRING" id="84588.SYNW1456"/>
<sequence length="165" mass="18090">MERSQIQSLIKQCSGGLFDLACAVSGRVNWDLSLPVGVIDARRSTPKLMVTAVGTINSMVRASATIGHPLMRRFFERMEAVGVEQALKESNDGADADAFSEVWQAYKEERRQGDAPMWSMEDATDFVMKSREAHSDREVACVAILPGDPHAIVTFSVPIAFLTQG</sequence>
<evidence type="ECO:0000313" key="2">
    <source>
        <dbReference type="Proteomes" id="UP000001422"/>
    </source>
</evidence>
<dbReference type="RefSeq" id="WP_011128320.1">
    <property type="nucleotide sequence ID" value="NC_005070.1"/>
</dbReference>
<organism evidence="1 2">
    <name type="scientific">Parasynechococcus marenigrum (strain WH8102)</name>
    <dbReference type="NCBI Taxonomy" id="84588"/>
    <lineage>
        <taxon>Bacteria</taxon>
        <taxon>Bacillati</taxon>
        <taxon>Cyanobacteriota</taxon>
        <taxon>Cyanophyceae</taxon>
        <taxon>Synechococcales</taxon>
        <taxon>Prochlorococcaceae</taxon>
        <taxon>Parasynechococcus</taxon>
        <taxon>Parasynechococcus marenigrum</taxon>
    </lineage>
</organism>
<dbReference type="Proteomes" id="UP000001422">
    <property type="component" value="Chromosome"/>
</dbReference>
<gene>
    <name evidence="1" type="ordered locus">SYNW1456</name>
</gene>
<dbReference type="EMBL" id="BX569693">
    <property type="protein sequence ID" value="CAE07971.1"/>
    <property type="molecule type" value="Genomic_DNA"/>
</dbReference>
<accession>Q7U683</accession>
<dbReference type="KEGG" id="syw:SYNW1456"/>
<dbReference type="eggNOG" id="ENOG50322BH">
    <property type="taxonomic scope" value="Bacteria"/>
</dbReference>
<dbReference type="HOGENOM" id="CLU_1585648_0_0_3"/>